<dbReference type="AlphaFoldDB" id="A0A2P7NS39"/>
<feature type="transmembrane region" description="Helical" evidence="1">
    <location>
        <begin position="7"/>
        <end position="30"/>
    </location>
</feature>
<reference evidence="2 3" key="1">
    <citation type="submission" date="2018-03" db="EMBL/GenBank/DDBJ databases">
        <title>Draft genome of Nitrosomonas supralitoralis APG5.</title>
        <authorList>
            <person name="Urakawa H."/>
            <person name="Lopez J.V."/>
        </authorList>
    </citation>
    <scope>NUCLEOTIDE SEQUENCE [LARGE SCALE GENOMIC DNA]</scope>
    <source>
        <strain evidence="2 3">APG5</strain>
    </source>
</reference>
<accession>A0A2P7NS39</accession>
<keyword evidence="3" id="KW-1185">Reference proteome</keyword>
<dbReference type="RefSeq" id="WP_106707900.1">
    <property type="nucleotide sequence ID" value="NZ_PXXU01000057.1"/>
</dbReference>
<dbReference type="OrthoDB" id="8548447at2"/>
<feature type="transmembrane region" description="Helical" evidence="1">
    <location>
        <begin position="50"/>
        <end position="68"/>
    </location>
</feature>
<dbReference type="EMBL" id="PXXU01000057">
    <property type="protein sequence ID" value="PSJ16293.1"/>
    <property type="molecule type" value="Genomic_DNA"/>
</dbReference>
<keyword evidence="1" id="KW-0812">Transmembrane</keyword>
<proteinExistence type="predicted"/>
<comment type="caution">
    <text evidence="2">The sequence shown here is derived from an EMBL/GenBank/DDBJ whole genome shotgun (WGS) entry which is preliminary data.</text>
</comment>
<keyword evidence="1" id="KW-1133">Transmembrane helix</keyword>
<keyword evidence="1" id="KW-0472">Membrane</keyword>
<gene>
    <name evidence="2" type="ORF">C7H79_14145</name>
</gene>
<name>A0A2P7NS39_9PROT</name>
<organism evidence="2 3">
    <name type="scientific">Nitrosomonas supralitoralis</name>
    <dbReference type="NCBI Taxonomy" id="2116706"/>
    <lineage>
        <taxon>Bacteria</taxon>
        <taxon>Pseudomonadati</taxon>
        <taxon>Pseudomonadota</taxon>
        <taxon>Betaproteobacteria</taxon>
        <taxon>Nitrosomonadales</taxon>
        <taxon>Nitrosomonadaceae</taxon>
        <taxon>Nitrosomonas</taxon>
    </lineage>
</organism>
<sequence length="80" mass="8760">MKKSPEFFNAIVTAAFVLFGIVPLIGLILFGSVPSFSAMQSDASWSETDIILGMVFFLGYLVIGSVSTNRTRHPMKKIFA</sequence>
<evidence type="ECO:0000313" key="3">
    <source>
        <dbReference type="Proteomes" id="UP000241912"/>
    </source>
</evidence>
<evidence type="ECO:0000313" key="2">
    <source>
        <dbReference type="EMBL" id="PSJ16293.1"/>
    </source>
</evidence>
<dbReference type="Proteomes" id="UP000241912">
    <property type="component" value="Unassembled WGS sequence"/>
</dbReference>
<evidence type="ECO:0000256" key="1">
    <source>
        <dbReference type="SAM" id="Phobius"/>
    </source>
</evidence>
<protein>
    <submittedName>
        <fullName evidence="2">Uncharacterized protein</fullName>
    </submittedName>
</protein>